<gene>
    <name evidence="1" type="ORF">B9Z19DRAFT_1122625</name>
</gene>
<dbReference type="AlphaFoldDB" id="A0A2T7A023"/>
<accession>A0A2T7A023</accession>
<reference evidence="1 2" key="1">
    <citation type="submission" date="2017-04" db="EMBL/GenBank/DDBJ databases">
        <title>Draft genome sequence of Tuber borchii Vittad., a whitish edible truffle.</title>
        <authorList>
            <consortium name="DOE Joint Genome Institute"/>
            <person name="Murat C."/>
            <person name="Kuo A."/>
            <person name="Barry K.W."/>
            <person name="Clum A."/>
            <person name="Dockter R.B."/>
            <person name="Fauchery L."/>
            <person name="Iotti M."/>
            <person name="Kohler A."/>
            <person name="Labutti K."/>
            <person name="Lindquist E.A."/>
            <person name="Lipzen A."/>
            <person name="Ohm R.A."/>
            <person name="Wang M."/>
            <person name="Grigoriev I.V."/>
            <person name="Zambonelli A."/>
            <person name="Martin F.M."/>
        </authorList>
    </citation>
    <scope>NUCLEOTIDE SEQUENCE [LARGE SCALE GENOMIC DNA]</scope>
    <source>
        <strain evidence="1 2">Tbo3840</strain>
    </source>
</reference>
<evidence type="ECO:0000313" key="1">
    <source>
        <dbReference type="EMBL" id="PUU81098.1"/>
    </source>
</evidence>
<proteinExistence type="predicted"/>
<dbReference type="EMBL" id="NESQ01000051">
    <property type="protein sequence ID" value="PUU81098.1"/>
    <property type="molecule type" value="Genomic_DNA"/>
</dbReference>
<dbReference type="Proteomes" id="UP000244722">
    <property type="component" value="Unassembled WGS sequence"/>
</dbReference>
<evidence type="ECO:0000313" key="2">
    <source>
        <dbReference type="Proteomes" id="UP000244722"/>
    </source>
</evidence>
<keyword evidence="2" id="KW-1185">Reference proteome</keyword>
<comment type="caution">
    <text evidence="1">The sequence shown here is derived from an EMBL/GenBank/DDBJ whole genome shotgun (WGS) entry which is preliminary data.</text>
</comment>
<dbReference type="OrthoDB" id="5407383at2759"/>
<name>A0A2T7A023_TUBBO</name>
<sequence length="140" mass="16029">MIGGGETSGSSWGSAYWDLDRSHSGPSTHGLYSNAVENSFQANPYEIGERLLGWAMTFKDFFTSSEDQQDRMEQSITWRKWLFAGNTWLIIDCETATREEAKEQAIDRGEMDRIHHGIDRQVLHSLSQQQFPRSIKKESP</sequence>
<organism evidence="1 2">
    <name type="scientific">Tuber borchii</name>
    <name type="common">White truffle</name>
    <dbReference type="NCBI Taxonomy" id="42251"/>
    <lineage>
        <taxon>Eukaryota</taxon>
        <taxon>Fungi</taxon>
        <taxon>Dikarya</taxon>
        <taxon>Ascomycota</taxon>
        <taxon>Pezizomycotina</taxon>
        <taxon>Pezizomycetes</taxon>
        <taxon>Pezizales</taxon>
        <taxon>Tuberaceae</taxon>
        <taxon>Tuber</taxon>
    </lineage>
</organism>
<protein>
    <submittedName>
        <fullName evidence="1">Uncharacterized protein</fullName>
    </submittedName>
</protein>